<dbReference type="PANTHER" id="PTHR11373:SF4">
    <property type="entry name" value="DEOXYNUCLEOSIDE TRIPHOSPHATE TRIPHOSPHOHYDROLASE SAMHD1"/>
    <property type="match status" value="1"/>
</dbReference>
<dbReference type="PROSITE" id="PS51831">
    <property type="entry name" value="HD"/>
    <property type="match status" value="1"/>
</dbReference>
<name>A0A2A2FEE4_9EURY</name>
<dbReference type="InterPro" id="IPR050135">
    <property type="entry name" value="dGTPase-like"/>
</dbReference>
<dbReference type="OrthoDB" id="8895at2157"/>
<dbReference type="Pfam" id="PF01966">
    <property type="entry name" value="HD"/>
    <property type="match status" value="1"/>
</dbReference>
<dbReference type="GO" id="GO:0006203">
    <property type="term" value="P:dGTP catabolic process"/>
    <property type="evidence" value="ECO:0007669"/>
    <property type="project" value="TreeGrafter"/>
</dbReference>
<feature type="domain" description="HD" evidence="1">
    <location>
        <begin position="50"/>
        <end position="162"/>
    </location>
</feature>
<accession>A0A2A2FEE4</accession>
<dbReference type="GO" id="GO:0008832">
    <property type="term" value="F:dGTPase activity"/>
    <property type="evidence" value="ECO:0007669"/>
    <property type="project" value="TreeGrafter"/>
</dbReference>
<keyword evidence="2" id="KW-0378">Hydrolase</keyword>
<evidence type="ECO:0000259" key="1">
    <source>
        <dbReference type="PROSITE" id="PS51831"/>
    </source>
</evidence>
<reference evidence="2 3" key="1">
    <citation type="submission" date="2017-08" db="EMBL/GenBank/DDBJ databases">
        <title>The strain WRN001 was isolated from Binhai saline alkaline soil, Tianjin, China.</title>
        <authorList>
            <person name="Liu D."/>
            <person name="Zhang G."/>
        </authorList>
    </citation>
    <scope>NUCLEOTIDE SEQUENCE [LARGE SCALE GENOMIC DNA]</scope>
    <source>
        <strain evidence="2 3">WN019</strain>
    </source>
</reference>
<dbReference type="PANTHER" id="PTHR11373">
    <property type="entry name" value="DEOXYNUCLEOSIDE TRIPHOSPHATE TRIPHOSPHOHYDROLASE"/>
    <property type="match status" value="1"/>
</dbReference>
<gene>
    <name evidence="2" type="ORF">CK500_10370</name>
</gene>
<sequence>MKAIKDSVHGHVRLGDLATELVDTPAFQRLRHIKQLSTVRLVYPSANHTRFEHSLGVYHLARGAIDGLGLDDDTAAHVRAAALLHDVGHGPYGHQTEGIIRRATGRDHDDIAWLLTDADREVCQVLERNGLDPERVASLIAGEGGLGALVSGELDVDRMDYLVRDAHHTGVPYGTVDTGRLVNELRLAGDGESGGVGSSDPGDAELVLAEGNVPTAESLLVARSLMNAVVYRHHVSRVAGAMLERASERYLDETDTDAADFRRMADHDLLVALRDEVPALGKRIERRDLYKRAVWVGLEDVPAGTVDAGHAEERAAEREIAEAVGLDREEVVVDVPSRPGLKESGSTVVVDGVPQRLEDASELVAGLRSAERRRWTLGVYCPAEHVDAVGEAARDVLGLRGIGART</sequence>
<dbReference type="RefSeq" id="WP_095637166.1">
    <property type="nucleotide sequence ID" value="NZ_NSKC01000005.1"/>
</dbReference>
<dbReference type="InterPro" id="IPR006674">
    <property type="entry name" value="HD_domain"/>
</dbReference>
<dbReference type="InterPro" id="IPR045509">
    <property type="entry name" value="HD_assoc_2"/>
</dbReference>
<dbReference type="Pfam" id="PF19276">
    <property type="entry name" value="HD_assoc_2"/>
    <property type="match status" value="1"/>
</dbReference>
<organism evidence="2 3">
    <name type="scientific">Halorubrum salipaludis</name>
    <dbReference type="NCBI Taxonomy" id="2032630"/>
    <lineage>
        <taxon>Archaea</taxon>
        <taxon>Methanobacteriati</taxon>
        <taxon>Methanobacteriota</taxon>
        <taxon>Stenosarchaea group</taxon>
        <taxon>Halobacteria</taxon>
        <taxon>Halobacteriales</taxon>
        <taxon>Haloferacaceae</taxon>
        <taxon>Halorubrum</taxon>
    </lineage>
</organism>
<evidence type="ECO:0000313" key="3">
    <source>
        <dbReference type="Proteomes" id="UP000218083"/>
    </source>
</evidence>
<dbReference type="EMBL" id="NSKC01000005">
    <property type="protein sequence ID" value="PAU83200.1"/>
    <property type="molecule type" value="Genomic_DNA"/>
</dbReference>
<protein>
    <submittedName>
        <fullName evidence="2">Phosphohydrolase</fullName>
    </submittedName>
</protein>
<proteinExistence type="predicted"/>
<dbReference type="Gene3D" id="1.10.3210.10">
    <property type="entry name" value="Hypothetical protein af1432"/>
    <property type="match status" value="1"/>
</dbReference>
<dbReference type="SMART" id="SM00471">
    <property type="entry name" value="HDc"/>
    <property type="match status" value="1"/>
</dbReference>
<dbReference type="InterPro" id="IPR003607">
    <property type="entry name" value="HD/PDEase_dom"/>
</dbReference>
<keyword evidence="3" id="KW-1185">Reference proteome</keyword>
<dbReference type="SUPFAM" id="SSF109604">
    <property type="entry name" value="HD-domain/PDEase-like"/>
    <property type="match status" value="1"/>
</dbReference>
<comment type="caution">
    <text evidence="2">The sequence shown here is derived from an EMBL/GenBank/DDBJ whole genome shotgun (WGS) entry which is preliminary data.</text>
</comment>
<evidence type="ECO:0000313" key="2">
    <source>
        <dbReference type="EMBL" id="PAU83200.1"/>
    </source>
</evidence>
<dbReference type="Proteomes" id="UP000218083">
    <property type="component" value="Unassembled WGS sequence"/>
</dbReference>
<dbReference type="CDD" id="cd00077">
    <property type="entry name" value="HDc"/>
    <property type="match status" value="1"/>
</dbReference>
<dbReference type="AlphaFoldDB" id="A0A2A2FEE4"/>